<comment type="caution">
    <text evidence="3">The sequence shown here is derived from an EMBL/GenBank/DDBJ whole genome shotgun (WGS) entry which is preliminary data.</text>
</comment>
<dbReference type="AlphaFoldDB" id="A0A9P7ZVT1"/>
<dbReference type="SUPFAM" id="SSF50978">
    <property type="entry name" value="WD40 repeat-like"/>
    <property type="match status" value="1"/>
</dbReference>
<proteinExistence type="predicted"/>
<accession>A0A9P7ZVT1</accession>
<dbReference type="Pfam" id="PF10313">
    <property type="entry name" value="DUF2415"/>
    <property type="match status" value="1"/>
</dbReference>
<dbReference type="InterPro" id="IPR019417">
    <property type="entry name" value="DUF2415"/>
</dbReference>
<dbReference type="OrthoDB" id="64353at2759"/>
<feature type="domain" description="DUF2415" evidence="2">
    <location>
        <begin position="333"/>
        <end position="372"/>
    </location>
</feature>
<evidence type="ECO:0000313" key="3">
    <source>
        <dbReference type="EMBL" id="KAG9259294.1"/>
    </source>
</evidence>
<organism evidence="3 4">
    <name type="scientific">Emericellopsis atlantica</name>
    <dbReference type="NCBI Taxonomy" id="2614577"/>
    <lineage>
        <taxon>Eukaryota</taxon>
        <taxon>Fungi</taxon>
        <taxon>Dikarya</taxon>
        <taxon>Ascomycota</taxon>
        <taxon>Pezizomycotina</taxon>
        <taxon>Sordariomycetes</taxon>
        <taxon>Hypocreomycetidae</taxon>
        <taxon>Hypocreales</taxon>
        <taxon>Bionectriaceae</taxon>
        <taxon>Emericellopsis</taxon>
    </lineage>
</organism>
<gene>
    <name evidence="3" type="ORF">F5Z01DRAFT_642787</name>
</gene>
<dbReference type="InterPro" id="IPR036322">
    <property type="entry name" value="WD40_repeat_dom_sf"/>
</dbReference>
<evidence type="ECO:0000313" key="4">
    <source>
        <dbReference type="Proteomes" id="UP000887229"/>
    </source>
</evidence>
<name>A0A9P7ZVT1_9HYPO</name>
<feature type="compositionally biased region" description="Polar residues" evidence="1">
    <location>
        <begin position="539"/>
        <end position="556"/>
    </location>
</feature>
<feature type="region of interest" description="Disordered" evidence="1">
    <location>
        <begin position="482"/>
        <end position="501"/>
    </location>
</feature>
<dbReference type="PANTHER" id="PTHR43991:SF9">
    <property type="entry name" value="DUF2415 DOMAIN-CONTAINING PROTEIN"/>
    <property type="match status" value="1"/>
</dbReference>
<dbReference type="Gene3D" id="2.130.10.10">
    <property type="entry name" value="YVTN repeat-like/Quinoprotein amine dehydrogenase"/>
    <property type="match status" value="1"/>
</dbReference>
<protein>
    <recommendedName>
        <fullName evidence="2">DUF2415 domain-containing protein</fullName>
    </recommendedName>
</protein>
<dbReference type="GeneID" id="70293571"/>
<dbReference type="EMBL" id="MU251242">
    <property type="protein sequence ID" value="KAG9259294.1"/>
    <property type="molecule type" value="Genomic_DNA"/>
</dbReference>
<evidence type="ECO:0000256" key="1">
    <source>
        <dbReference type="SAM" id="MobiDB-lite"/>
    </source>
</evidence>
<feature type="compositionally biased region" description="Basic and acidic residues" evidence="1">
    <location>
        <begin position="611"/>
        <end position="620"/>
    </location>
</feature>
<evidence type="ECO:0000259" key="2">
    <source>
        <dbReference type="Pfam" id="PF10313"/>
    </source>
</evidence>
<dbReference type="RefSeq" id="XP_046123218.1">
    <property type="nucleotide sequence ID" value="XM_046262668.1"/>
</dbReference>
<dbReference type="Proteomes" id="UP000887229">
    <property type="component" value="Unassembled WGS sequence"/>
</dbReference>
<dbReference type="InterPro" id="IPR015943">
    <property type="entry name" value="WD40/YVTN_repeat-like_dom_sf"/>
</dbReference>
<keyword evidence="4" id="KW-1185">Reference proteome</keyword>
<feature type="region of interest" description="Disordered" evidence="1">
    <location>
        <begin position="611"/>
        <end position="630"/>
    </location>
</feature>
<dbReference type="PANTHER" id="PTHR43991">
    <property type="entry name" value="WD REPEAT PROTEIN (AFU_ORTHOLOGUE AFUA_8G05640)-RELATED"/>
    <property type="match status" value="1"/>
</dbReference>
<feature type="region of interest" description="Disordered" evidence="1">
    <location>
        <begin position="536"/>
        <end position="580"/>
    </location>
</feature>
<reference evidence="3" key="1">
    <citation type="journal article" date="2021" name="IMA Fungus">
        <title>Genomic characterization of three marine fungi, including Emericellopsis atlantica sp. nov. with signatures of a generalist lifestyle and marine biomass degradation.</title>
        <authorList>
            <person name="Hagestad O.C."/>
            <person name="Hou L."/>
            <person name="Andersen J.H."/>
            <person name="Hansen E.H."/>
            <person name="Altermark B."/>
            <person name="Li C."/>
            <person name="Kuhnert E."/>
            <person name="Cox R.J."/>
            <person name="Crous P.W."/>
            <person name="Spatafora J.W."/>
            <person name="Lail K."/>
            <person name="Amirebrahimi M."/>
            <person name="Lipzen A."/>
            <person name="Pangilinan J."/>
            <person name="Andreopoulos W."/>
            <person name="Hayes R.D."/>
            <person name="Ng V."/>
            <person name="Grigoriev I.V."/>
            <person name="Jackson S.A."/>
            <person name="Sutton T.D.S."/>
            <person name="Dobson A.D.W."/>
            <person name="Rama T."/>
        </authorList>
    </citation>
    <scope>NUCLEOTIDE SEQUENCE</scope>
    <source>
        <strain evidence="3">TS7</strain>
    </source>
</reference>
<sequence>MAVTDDGLHFPSQGLVLKQGRKQYRTPVRSLHWQLRSLISADKHNIVYLPGGHDRNQVLRLNTATCECDPVKLLPFTPRCLVSNGTWLCCGGERGEFVSMNIDASAGSDSATGIGDALGLDLDPETQLPFGFTTADADSISGLLAHGRRSTKSFIAKSAKLTTKGDRINGITIWSPSGRVKTHDKAYAFPVAVLANNDRTVKIVGLHSSEDNDKIEPLATIRYPDYVNRAVISPDGNILIAVLDDPYMYVHVRAEDGYSWELKHRIMLKSQKKDDETPMNGTFAACFSPSGAYLAVGTQHGCVSVFDAQDLLEWGGDAVLKTFESSRPWTDHGAIRDMAFCPGPYDLLAWSEDRGRVGLADLRSNCAIRQIVDINNQADFEQINVLDRNTVDPRLLDRRGEQRGSALTSSLGHLFWSDNLRRNESGEDLMDYRNYPLTPSDTEVLESVQNERRRREWARDRAAQARVEPMAARVRDLASTLRYSGGPRHEDPTPREAGTLNPSINRVADLLGNFREQRANVRVRTTGRLYRDVARDSGMQATSSSNLGQLPPSTQWERPRVERLDPGNSVRGQEPSWMGVRDQVNARQRERGPNDDGPDPVDMLRAIIQQREDNPTRETPDMSVQDGPPCDDHTAGLAWSADGRKFYLAAYNGIYEFKLDLLGRMLSPSICLR</sequence>